<evidence type="ECO:0000256" key="2">
    <source>
        <dbReference type="ARBA" id="ARBA00022679"/>
    </source>
</evidence>
<name>A0A4R5KAQ8_9MICC</name>
<dbReference type="Pfam" id="PF13649">
    <property type="entry name" value="Methyltransf_25"/>
    <property type="match status" value="1"/>
</dbReference>
<keyword evidence="6" id="KW-1185">Reference proteome</keyword>
<keyword evidence="2 5" id="KW-0808">Transferase</keyword>
<dbReference type="AlphaFoldDB" id="A0A4R5KAQ8"/>
<dbReference type="PANTHER" id="PTHR43464:SF19">
    <property type="entry name" value="UBIQUINONE BIOSYNTHESIS O-METHYLTRANSFERASE, MITOCHONDRIAL"/>
    <property type="match status" value="1"/>
</dbReference>
<gene>
    <name evidence="5" type="ORF">E1809_19290</name>
</gene>
<feature type="domain" description="Methyltransferase" evidence="4">
    <location>
        <begin position="69"/>
        <end position="157"/>
    </location>
</feature>
<dbReference type="InterPro" id="IPR041698">
    <property type="entry name" value="Methyltransf_25"/>
</dbReference>
<dbReference type="SUPFAM" id="SSF53335">
    <property type="entry name" value="S-adenosyl-L-methionine-dependent methyltransferases"/>
    <property type="match status" value="1"/>
</dbReference>
<sequence length="242" mass="26709">MVGFPGFGGFLRERDALAVEDMDRPDCEPGRLNRSYARFHLVNAVVSGWKGTYASHIRPLLTTSESATVLDIGCGGGDIARNLARRAAKDGFRLEITAIDPDERAFQFASSAPPVEGVTFRQALSSQLVSEGLRFDIVISNHVLHHLTPQQLDALLGDTEQLCGRLALHNDLKRSRIAYALFWAAFWPLGFGSYIHSDGLTSIKRSYTTAELQAAAPPSWTVERSGSWHNILVYRVREAPDV</sequence>
<dbReference type="CDD" id="cd02440">
    <property type="entry name" value="AdoMet_MTases"/>
    <property type="match status" value="1"/>
</dbReference>
<dbReference type="GO" id="GO:0008168">
    <property type="term" value="F:methyltransferase activity"/>
    <property type="evidence" value="ECO:0007669"/>
    <property type="project" value="UniProtKB-KW"/>
</dbReference>
<organism evidence="5 6">
    <name type="scientific">Arthrobacter terricola</name>
    <dbReference type="NCBI Taxonomy" id="2547396"/>
    <lineage>
        <taxon>Bacteria</taxon>
        <taxon>Bacillati</taxon>
        <taxon>Actinomycetota</taxon>
        <taxon>Actinomycetes</taxon>
        <taxon>Micrococcales</taxon>
        <taxon>Micrococcaceae</taxon>
        <taxon>Arthrobacter</taxon>
    </lineage>
</organism>
<dbReference type="GO" id="GO:0032259">
    <property type="term" value="P:methylation"/>
    <property type="evidence" value="ECO:0007669"/>
    <property type="project" value="UniProtKB-KW"/>
</dbReference>
<evidence type="ECO:0000313" key="5">
    <source>
        <dbReference type="EMBL" id="TDF91962.1"/>
    </source>
</evidence>
<keyword evidence="3" id="KW-0949">S-adenosyl-L-methionine</keyword>
<protein>
    <submittedName>
        <fullName evidence="5">Methyltransferase domain-containing protein</fullName>
    </submittedName>
</protein>
<accession>A0A4R5KAQ8</accession>
<dbReference type="PANTHER" id="PTHR43464">
    <property type="entry name" value="METHYLTRANSFERASE"/>
    <property type="match status" value="1"/>
</dbReference>
<evidence type="ECO:0000256" key="3">
    <source>
        <dbReference type="ARBA" id="ARBA00022691"/>
    </source>
</evidence>
<evidence type="ECO:0000259" key="4">
    <source>
        <dbReference type="Pfam" id="PF13649"/>
    </source>
</evidence>
<dbReference type="EMBL" id="SMRU01000026">
    <property type="protein sequence ID" value="TDF91962.1"/>
    <property type="molecule type" value="Genomic_DNA"/>
</dbReference>
<evidence type="ECO:0000313" key="6">
    <source>
        <dbReference type="Proteomes" id="UP000295511"/>
    </source>
</evidence>
<comment type="caution">
    <text evidence="5">The sequence shown here is derived from an EMBL/GenBank/DDBJ whole genome shotgun (WGS) entry which is preliminary data.</text>
</comment>
<dbReference type="InterPro" id="IPR029063">
    <property type="entry name" value="SAM-dependent_MTases_sf"/>
</dbReference>
<keyword evidence="1 5" id="KW-0489">Methyltransferase</keyword>
<proteinExistence type="predicted"/>
<dbReference type="Gene3D" id="3.40.50.150">
    <property type="entry name" value="Vaccinia Virus protein VP39"/>
    <property type="match status" value="1"/>
</dbReference>
<dbReference type="RefSeq" id="WP_133205939.1">
    <property type="nucleotide sequence ID" value="NZ_SMRU01000026.1"/>
</dbReference>
<dbReference type="OrthoDB" id="9800454at2"/>
<dbReference type="NCBIfam" id="NF004851">
    <property type="entry name" value="PRK06202.1"/>
    <property type="match status" value="1"/>
</dbReference>
<evidence type="ECO:0000256" key="1">
    <source>
        <dbReference type="ARBA" id="ARBA00022603"/>
    </source>
</evidence>
<dbReference type="Proteomes" id="UP000295511">
    <property type="component" value="Unassembled WGS sequence"/>
</dbReference>
<reference evidence="5 6" key="1">
    <citation type="submission" date="2019-03" db="EMBL/GenBank/DDBJ databases">
        <title>Whole genome sequence of Arthrobacter sp JH1-1.</title>
        <authorList>
            <person name="Trinh H.N."/>
        </authorList>
    </citation>
    <scope>NUCLEOTIDE SEQUENCE [LARGE SCALE GENOMIC DNA]</scope>
    <source>
        <strain evidence="5 6">JH1-1</strain>
    </source>
</reference>